<dbReference type="InterPro" id="IPR027417">
    <property type="entry name" value="P-loop_NTPase"/>
</dbReference>
<dbReference type="SUPFAM" id="SSF52540">
    <property type="entry name" value="P-loop containing nucleoside triphosphate hydrolases"/>
    <property type="match status" value="1"/>
</dbReference>
<comment type="subunit">
    <text evidence="3">Dimerizes in the presence of ATP but not ADP; ATP-binding is required for double-stranded (ds)DNA-binding. Interacts with DnaA.</text>
</comment>
<dbReference type="FunFam" id="3.40.50.300:FF:000285">
    <property type="entry name" value="Sporulation initiation inhibitor Soj"/>
    <property type="match status" value="1"/>
</dbReference>
<evidence type="ECO:0000313" key="6">
    <source>
        <dbReference type="Proteomes" id="UP000187166"/>
    </source>
</evidence>
<dbReference type="RefSeq" id="WP_075659729.1">
    <property type="nucleotide sequence ID" value="NZ_JABDSR010000020.1"/>
</dbReference>
<dbReference type="Gene3D" id="3.40.50.300">
    <property type="entry name" value="P-loop containing nucleotide triphosphate hydrolases"/>
    <property type="match status" value="1"/>
</dbReference>
<comment type="similarity">
    <text evidence="1">Belongs to the ParA family.</text>
</comment>
<dbReference type="Pfam" id="PF13614">
    <property type="entry name" value="AAA_31"/>
    <property type="match status" value="1"/>
</dbReference>
<evidence type="ECO:0000313" key="5">
    <source>
        <dbReference type="EMBL" id="OLR65087.1"/>
    </source>
</evidence>
<sequence length="251" mass="28262">MSVVITVFNQKGGVGKSTTVINLSSALALRGKKTLVVDMDPQGNSTSGLGVYEFKNMIYDFVIDEKIDSIYKTSFNKLDIIPSNGEFAGVEIELARYEDWQFKLKKMIDKVKDNYDFVILDSPPSLGILSMMSLIASDKILIPVQCEYYALEGVSQLMDTIALVRDNFNPNLSILGVVMCMYDGRNNLSNQVVEEVKKFFKDKVFKTFIPRNVRLAEAPSFGMNIFDYDNKSRGARAYTELAKEVIGEIYE</sequence>
<evidence type="ECO:0000256" key="1">
    <source>
        <dbReference type="ARBA" id="ARBA00006976"/>
    </source>
</evidence>
<accession>A0A848RGV0</accession>
<evidence type="ECO:0000256" key="4">
    <source>
        <dbReference type="ARBA" id="ARBA00071824"/>
    </source>
</evidence>
<comment type="caution">
    <text evidence="5">The sequence shown here is derived from an EMBL/GenBank/DDBJ whole genome shotgun (WGS) entry which is preliminary data.</text>
</comment>
<reference evidence="5 6" key="1">
    <citation type="journal article" date="2016" name="Appl. Environ. Microbiol.">
        <title>Function and Phylogeny of Bacterial Butyryl Coenzyme A:Acetate Transferases and Their Diversity in the Proximal Colon of Swine.</title>
        <authorList>
            <person name="Trachsel J."/>
            <person name="Bayles D.O."/>
            <person name="Looft T."/>
            <person name="Levine U.Y."/>
            <person name="Allen H.K."/>
        </authorList>
    </citation>
    <scope>NUCLEOTIDE SEQUENCE [LARGE SCALE GENOMIC DNA]</scope>
    <source>
        <strain evidence="5 6">35-6-1</strain>
    </source>
</reference>
<comment type="catalytic activity">
    <reaction evidence="2">
        <text>ATP + H2O = ADP + phosphate + H(+)</text>
        <dbReference type="Rhea" id="RHEA:13065"/>
        <dbReference type="ChEBI" id="CHEBI:15377"/>
        <dbReference type="ChEBI" id="CHEBI:15378"/>
        <dbReference type="ChEBI" id="CHEBI:30616"/>
        <dbReference type="ChEBI" id="CHEBI:43474"/>
        <dbReference type="ChEBI" id="CHEBI:456216"/>
    </reaction>
</comment>
<dbReference type="STRING" id="1465756.BIV18_05940"/>
<dbReference type="eggNOG" id="COG1192">
    <property type="taxonomic scope" value="Bacteria"/>
</dbReference>
<evidence type="ECO:0000256" key="2">
    <source>
        <dbReference type="ARBA" id="ARBA00049360"/>
    </source>
</evidence>
<dbReference type="Proteomes" id="UP000187166">
    <property type="component" value="Unassembled WGS sequence"/>
</dbReference>
<dbReference type="PIRSF" id="PIRSF009320">
    <property type="entry name" value="Nuc_binding_HP_1000"/>
    <property type="match status" value="1"/>
</dbReference>
<dbReference type="EMBL" id="MJIH01000001">
    <property type="protein sequence ID" value="OLR65087.1"/>
    <property type="molecule type" value="Genomic_DNA"/>
</dbReference>
<protein>
    <recommendedName>
        <fullName evidence="4">Sporulation initiation inhibitor protein Soj</fullName>
    </recommendedName>
</protein>
<accession>A0A1U7M0I2</accession>
<dbReference type="CDD" id="cd02042">
    <property type="entry name" value="ParAB_family"/>
    <property type="match status" value="1"/>
</dbReference>
<gene>
    <name evidence="5" type="ORF">BIV18_05940</name>
</gene>
<keyword evidence="6" id="KW-1185">Reference proteome</keyword>
<dbReference type="PANTHER" id="PTHR13696:SF52">
    <property type="entry name" value="PARA FAMILY PROTEIN CT_582"/>
    <property type="match status" value="1"/>
</dbReference>
<dbReference type="AlphaFoldDB" id="A0A1U7M0I2"/>
<evidence type="ECO:0000256" key="3">
    <source>
        <dbReference type="ARBA" id="ARBA00062323"/>
    </source>
</evidence>
<organism evidence="5 6">
    <name type="scientific">Peptoniphilus porci</name>
    <dbReference type="NCBI Taxonomy" id="2652280"/>
    <lineage>
        <taxon>Bacteria</taxon>
        <taxon>Bacillati</taxon>
        <taxon>Bacillota</taxon>
        <taxon>Tissierellia</taxon>
        <taxon>Tissierellales</taxon>
        <taxon>Peptoniphilaceae</taxon>
        <taxon>Peptoniphilus</taxon>
    </lineage>
</organism>
<dbReference type="InterPro" id="IPR050678">
    <property type="entry name" value="DNA_Partitioning_ATPase"/>
</dbReference>
<dbReference type="PANTHER" id="PTHR13696">
    <property type="entry name" value="P-LOOP CONTAINING NUCLEOSIDE TRIPHOSPHATE HYDROLASE"/>
    <property type="match status" value="1"/>
</dbReference>
<dbReference type="InterPro" id="IPR025669">
    <property type="entry name" value="AAA_dom"/>
</dbReference>
<name>A0A1U7M0I2_9FIRM</name>
<proteinExistence type="inferred from homology"/>